<sequence>MSLEPIFTTTAQAETTLSIKLSLLGPVHKPQRPIWSVGLRALGILPEKI</sequence>
<protein>
    <submittedName>
        <fullName evidence="1">Uncharacterized protein</fullName>
    </submittedName>
</protein>
<organism evidence="1 2">
    <name type="scientific">Brassica cretica</name>
    <name type="common">Mustard</name>
    <dbReference type="NCBI Taxonomy" id="69181"/>
    <lineage>
        <taxon>Eukaryota</taxon>
        <taxon>Viridiplantae</taxon>
        <taxon>Streptophyta</taxon>
        <taxon>Embryophyta</taxon>
        <taxon>Tracheophyta</taxon>
        <taxon>Spermatophyta</taxon>
        <taxon>Magnoliopsida</taxon>
        <taxon>eudicotyledons</taxon>
        <taxon>Gunneridae</taxon>
        <taxon>Pentapetalae</taxon>
        <taxon>rosids</taxon>
        <taxon>malvids</taxon>
        <taxon>Brassicales</taxon>
        <taxon>Brassicaceae</taxon>
        <taxon>Brassiceae</taxon>
        <taxon>Brassica</taxon>
    </lineage>
</organism>
<proteinExistence type="predicted"/>
<gene>
    <name evidence="1" type="ORF">F2Q69_00041454</name>
</gene>
<evidence type="ECO:0000313" key="2">
    <source>
        <dbReference type="Proteomes" id="UP000712600"/>
    </source>
</evidence>
<accession>A0A8S9NEE6</accession>
<comment type="caution">
    <text evidence="1">The sequence shown here is derived from an EMBL/GenBank/DDBJ whole genome shotgun (WGS) entry which is preliminary data.</text>
</comment>
<dbReference type="AlphaFoldDB" id="A0A8S9NEE6"/>
<dbReference type="EMBL" id="QGKX02001621">
    <property type="protein sequence ID" value="KAF3502422.1"/>
    <property type="molecule type" value="Genomic_DNA"/>
</dbReference>
<name>A0A8S9NEE6_BRACR</name>
<dbReference type="Proteomes" id="UP000712600">
    <property type="component" value="Unassembled WGS sequence"/>
</dbReference>
<evidence type="ECO:0000313" key="1">
    <source>
        <dbReference type="EMBL" id="KAF3502422.1"/>
    </source>
</evidence>
<reference evidence="1" key="1">
    <citation type="submission" date="2019-12" db="EMBL/GenBank/DDBJ databases">
        <title>Genome sequencing and annotation of Brassica cretica.</title>
        <authorList>
            <person name="Studholme D.J."/>
            <person name="Sarris P."/>
        </authorList>
    </citation>
    <scope>NUCLEOTIDE SEQUENCE</scope>
    <source>
        <strain evidence="1">PFS-109/04</strain>
        <tissue evidence="1">Leaf</tissue>
    </source>
</reference>